<dbReference type="Proteomes" id="UP000447873">
    <property type="component" value="Unassembled WGS sequence"/>
</dbReference>
<evidence type="ECO:0000313" key="3">
    <source>
        <dbReference type="Proteomes" id="UP000447873"/>
    </source>
</evidence>
<dbReference type="EMBL" id="WNWS01000017">
    <property type="protein sequence ID" value="KAE9987523.1"/>
    <property type="molecule type" value="Genomic_DNA"/>
</dbReference>
<evidence type="ECO:0000256" key="1">
    <source>
        <dbReference type="SAM" id="MobiDB-lite"/>
    </source>
</evidence>
<protein>
    <submittedName>
        <fullName evidence="2">Uncharacterized protein</fullName>
    </submittedName>
</protein>
<dbReference type="AlphaFoldDB" id="A0A8H3VH11"/>
<proteinExistence type="predicted"/>
<organism evidence="2 3">
    <name type="scientific">Venturia inaequalis</name>
    <name type="common">Apple scab fungus</name>
    <dbReference type="NCBI Taxonomy" id="5025"/>
    <lineage>
        <taxon>Eukaryota</taxon>
        <taxon>Fungi</taxon>
        <taxon>Dikarya</taxon>
        <taxon>Ascomycota</taxon>
        <taxon>Pezizomycotina</taxon>
        <taxon>Dothideomycetes</taxon>
        <taxon>Pleosporomycetidae</taxon>
        <taxon>Venturiales</taxon>
        <taxon>Venturiaceae</taxon>
        <taxon>Venturia</taxon>
    </lineage>
</organism>
<accession>A0A8H3VH11</accession>
<gene>
    <name evidence="2" type="ORF">EG328_002508</name>
</gene>
<feature type="compositionally biased region" description="Basic and acidic residues" evidence="1">
    <location>
        <begin position="327"/>
        <end position="339"/>
    </location>
</feature>
<reference evidence="2 3" key="1">
    <citation type="submission" date="2018-12" db="EMBL/GenBank/DDBJ databases">
        <title>Venturia inaequalis Genome Resource.</title>
        <authorList>
            <person name="Lichtner F.J."/>
        </authorList>
    </citation>
    <scope>NUCLEOTIDE SEQUENCE [LARGE SCALE GENOMIC DNA]</scope>
    <source>
        <strain evidence="2 3">120213</strain>
    </source>
</reference>
<comment type="caution">
    <text evidence="2">The sequence shown here is derived from an EMBL/GenBank/DDBJ whole genome shotgun (WGS) entry which is preliminary data.</text>
</comment>
<evidence type="ECO:0000313" key="2">
    <source>
        <dbReference type="EMBL" id="KAE9987523.1"/>
    </source>
</evidence>
<name>A0A8H3VH11_VENIN</name>
<feature type="compositionally biased region" description="Basic and acidic residues" evidence="1">
    <location>
        <begin position="355"/>
        <end position="365"/>
    </location>
</feature>
<feature type="region of interest" description="Disordered" evidence="1">
    <location>
        <begin position="327"/>
        <end position="372"/>
    </location>
</feature>
<sequence length="384" mass="43844">MEGLTRQFDRFVLFPSNESEFVQRELERKLSNFANCNVRANNRTRLATQFDLAKLYERIGFHEKADWLYRNISAEIIKKGITDEWYLPPTRFTRFDPGDIDFDAPLPTPEELEEERTMLLHQQRKAVKGLEHAPENNLNRLSSQFGLAELCRQEILEEKKEAEQIWLFPFNPDKVLSDIPKPLSEPNAPSTIDVRVGSCTQDQVPQTPATPVSADALASLLDMIKQVPDDETNRQHRQRLQQKHTNATQLSFAERALLQEHSRFLAQINNEAKPRRSTKSGVLGTARVMSYEDLEKAKADRAAKETVKEAKKAEKAIKKVIREAKNAEKEAKKAAREAEQATTGKSTRGRKRKHSGAEDALEPKAKVRQMSEVTSELVNLQMGW</sequence>